<dbReference type="Gene3D" id="3.40.50.10810">
    <property type="entry name" value="Tandem AAA-ATPase domain"/>
    <property type="match status" value="1"/>
</dbReference>
<evidence type="ECO:0000259" key="10">
    <source>
        <dbReference type="PROSITE" id="PS51192"/>
    </source>
</evidence>
<name>A0A0K8USZ8_BACLA</name>
<protein>
    <submittedName>
        <fullName evidence="12">Transcriptional regulator ATRX</fullName>
    </submittedName>
</protein>
<evidence type="ECO:0000256" key="8">
    <source>
        <dbReference type="ARBA" id="ARBA00023242"/>
    </source>
</evidence>
<feature type="region of interest" description="Disordered" evidence="9">
    <location>
        <begin position="2495"/>
        <end position="2535"/>
    </location>
</feature>
<feature type="region of interest" description="Disordered" evidence="9">
    <location>
        <begin position="2116"/>
        <end position="2177"/>
    </location>
</feature>
<reference evidence="12" key="1">
    <citation type="submission" date="2015-06" db="EMBL/GenBank/DDBJ databases">
        <authorList>
            <person name="Hoefler B.C."/>
            <person name="Straight P.D."/>
        </authorList>
    </citation>
    <scope>NUCLEOTIDE SEQUENCE</scope>
</reference>
<feature type="region of interest" description="Disordered" evidence="9">
    <location>
        <begin position="809"/>
        <end position="865"/>
    </location>
</feature>
<evidence type="ECO:0000259" key="11">
    <source>
        <dbReference type="PROSITE" id="PS51194"/>
    </source>
</evidence>
<feature type="compositionally biased region" description="Low complexity" evidence="9">
    <location>
        <begin position="2464"/>
        <end position="2478"/>
    </location>
</feature>
<feature type="region of interest" description="Disordered" evidence="9">
    <location>
        <begin position="1506"/>
        <end position="1532"/>
    </location>
</feature>
<keyword evidence="3" id="KW-0547">Nucleotide-binding</keyword>
<dbReference type="Pfam" id="PF00271">
    <property type="entry name" value="Helicase_C"/>
    <property type="match status" value="1"/>
</dbReference>
<organism evidence="12">
    <name type="scientific">Bactrocera latifrons</name>
    <name type="common">Malaysian fruit fly</name>
    <name type="synonym">Chaetodacus latifrons</name>
    <dbReference type="NCBI Taxonomy" id="174628"/>
    <lineage>
        <taxon>Eukaryota</taxon>
        <taxon>Metazoa</taxon>
        <taxon>Ecdysozoa</taxon>
        <taxon>Arthropoda</taxon>
        <taxon>Hexapoda</taxon>
        <taxon>Insecta</taxon>
        <taxon>Pterygota</taxon>
        <taxon>Neoptera</taxon>
        <taxon>Endopterygota</taxon>
        <taxon>Diptera</taxon>
        <taxon>Brachycera</taxon>
        <taxon>Muscomorpha</taxon>
        <taxon>Tephritoidea</taxon>
        <taxon>Tephritidae</taxon>
        <taxon>Bactrocera</taxon>
        <taxon>Bactrocera</taxon>
    </lineage>
</organism>
<feature type="region of interest" description="Disordered" evidence="9">
    <location>
        <begin position="715"/>
        <end position="735"/>
    </location>
</feature>
<feature type="domain" description="Helicase ATP-binding" evidence="10">
    <location>
        <begin position="1190"/>
        <end position="1385"/>
    </location>
</feature>
<dbReference type="SMART" id="SM00487">
    <property type="entry name" value="DEXDc"/>
    <property type="match status" value="1"/>
</dbReference>
<evidence type="ECO:0000256" key="4">
    <source>
        <dbReference type="ARBA" id="ARBA00022801"/>
    </source>
</evidence>
<keyword evidence="7" id="KW-0238">DNA-binding</keyword>
<dbReference type="PROSITE" id="PS51194">
    <property type="entry name" value="HELICASE_CTER"/>
    <property type="match status" value="1"/>
</dbReference>
<comment type="subcellular location">
    <subcellularLocation>
        <location evidence="1">Nucleus</location>
    </subcellularLocation>
</comment>
<evidence type="ECO:0000256" key="6">
    <source>
        <dbReference type="ARBA" id="ARBA00022840"/>
    </source>
</evidence>
<feature type="compositionally biased region" description="Polar residues" evidence="9">
    <location>
        <begin position="2116"/>
        <end position="2131"/>
    </location>
</feature>
<dbReference type="GO" id="GO:0004386">
    <property type="term" value="F:helicase activity"/>
    <property type="evidence" value="ECO:0007669"/>
    <property type="project" value="UniProtKB-KW"/>
</dbReference>
<dbReference type="GO" id="GO:0003677">
    <property type="term" value="F:DNA binding"/>
    <property type="evidence" value="ECO:0007669"/>
    <property type="project" value="UniProtKB-KW"/>
</dbReference>
<feature type="compositionally biased region" description="Polar residues" evidence="9">
    <location>
        <begin position="2147"/>
        <end position="2163"/>
    </location>
</feature>
<dbReference type="GO" id="GO:0005634">
    <property type="term" value="C:nucleus"/>
    <property type="evidence" value="ECO:0007669"/>
    <property type="project" value="UniProtKB-SubCell"/>
</dbReference>
<sequence length="2535" mass="284300">MSRDIDQEVSDTLSTLLSFDEDNFLSQEEVEENLRNCPNIEHVSSVEKIYQNYNDNPSTSVRLNNNNDEEVGVTNYVCGNKNVEIQRPQKQLDVFKGLNVDNYSIYSHTEDVTVVNKETASQTLNGDFAEEEITSLSKYANDLRIEACHESKQIGDDKLQATSDIAPINVIKSSIIKPNDIKMEFTCETEKILEEQIGDYYIEEQYKDDINLNCAAPEVEIGNVYEITDKNNINSNNQHNDLLNNAILRQDSHYTTNDELITNVDTDSDISHIMNDHNYTSQSQLTNGDSLRKLLFHHIISREDRSSTALNLVNDFVDRTLESINTFSTQEDKDNKISKVDTLNLIEIFGEEKSSKSAIFDVDLKTLAHKNSAESVVTDETSKKNTQFDDEINSTDSSKTTANSNENITMNISSIPSLQEICSEPLEHALQSDCSNKSSTITDTESKNKTCFDYFHKNSHTYNTASDKRMKNSEQKIEPELKIISFGPLSEKNCSRILDNTKSESSIELKNAATAMKQIVENTSAQFCAKPAIFCANLEKFKNHYGENDDIDLDTTTGELLVKDNSTKQSTMDSTTPNEINKLATDRKEKESFPQDEVDFKTVNIASVPSPIENCSEPMEHSTFDEAFDINCNENLTVIHHLETLKSFAKSLQNDCDTFTSSTTTIENKLQKYLQEQFEIFKRIVKSSAAVRYEDKSMQTDSRLSKNKLRKLNQSNKHILLDPTDSDSSSDTSQTEAFIKLPGNRIRLKGSTKNSDINAAAQLLSAHKKESIAAEYDDGVPLAEYTQSEIFETETFCSENFTNIRNVNKKNNLSDSDESEERDTFQRKKSSTDANSVQNGAQNESDKENSAGKTLSSKNSQNEGDKEIERLINLNGLIKRTNLGAPKSADLNEKVKTKSTTSKNKDIADDYIDDDIQTEIFSDASITESEEEIITEKQFLKRCNENVKQQLLSESDSETSETDVSDNIEEILSSNEGSSSPLVERFLKNFNVNESDEETEVYDKTGDLKKPTEQEITDAKNTIADKNKTNSSENSDCEVLDEMVASTQKQSKPKSLEKMLSVVEKRKKMNRLCDSISLSSESESSDVEAVDESKSRIKPMLRPEQLATVTREAQRNETERIRRLEKKHKVLAKLLKERPDVQGDNNLILDYNDEMKTFIKVHPDIVKYLKQHQRDGVKFMYDSCYGGVEALKKSSGSGCILAHCMGLGKTLQLIALLHTVISYKELKTSKVLVLCPKSTVMNWADEIDRWLGPLKPKYYTFHDTSDINDKIQILKEWSQATANAAGILLIGYEAFRTLVFYHSYKNRSIAQSRLESIRNDVDKYLLSPGADLVVCDEGHIIKNSKSAISLAVSQIKTQKRIVLTGTPIQNNLKEYYSMVNFIKPLFLGTEKEFANLYANPIKNGQHKDSSKRDIQVMKQRSFVLHKKLSKFVQRKEAELLKTFLPQKYEYVLFVPMTKVQTVLYEHSLAIISKKDDRGKGLITDYTCLRKIWTHPKVLEDAWKNATAQKHKKDPRKNQAVNSDDDQPDDVYDSQTGVISVTNDWWRSLLTEKDLEAILPSNKLRTMFEILRMCEEKGEKWQVVCLKFKIYMRIFVYNITNTFSLIFSAFVAVLNVVEYFFKKMNDKDPDTLNELKMSQGYQVKNTWILGKDYYRLDGKTPKLIRHEMIEQFNSISNKRARVFLISSRAGGQGINLTGANRVIILDTSWNPSNDQQNIFRVFRLGQKKNCYIYRLLAMGTMEEKVYSRSVTKQAMSFRVVDEQQIDRHYSMAELTELYSLTQPDYENRPMPDCPQDSILASLLLNYPSLVYKYHEHDSLLENKVEQELSEQEKQDAWAAYERDQQLSTETRELPNPDDLQNNLSAPKFPSYMGSLNAFNQMSALFNYGNYSPAALSSYLPYLSHLGNYTTNQQYLEMRKRIAEGTFAYPDISTSLGGAAFGTPFAQNPPKSLGTNPLIPDLNMHSNPLQTNPLSALGDLSMFGLGAVGNHMSHNVNTPTLPPRQHNSPTYPSTTPPTASSLQANYDYQMYENSLKSLVNYRHDFSGNSNKSKGATNAPVNQFRNPLYPSPTNLSFDKNALTSLNSPSPKAMEPPAQKSQADKTTLKTATDLSIAGKSNFSVTNSSGARSSPLPQVASKRSFPIDVAHTTHTTNTIDERLTPNQKSAKETQQQQQSGMPTLASFQTSFKTSNAPSAPSIFTNKNTSVKMPSDNNMSTNPEMQIIPTTSPPGSTSIPKHLSDISPSISLTAVTNTNTSSAHKQQHFNQSKLQTKNPTNNKVASSANNTSESPTPTPTLPFAASKFFENNKKSLNRTISKPTNAMTKTKLTPNAESILKSATTSTSAQGSAQNSFQPSAAELASKLLTMKNKNILQRKPPSVQIQPIKSSTTTTTQNSLPTTLATVKALNGNLQTPPIKTGVQTLQSDARKAALAMDKRLPTQITPAKSATSVQVHKAPLGAGALKIQPSSSKQSSSSSSPSDNKYILETCINQKKFVIGAPTKGGGGTTVTRVQQQGKRKMPEIMSKEMGSNESKRSK</sequence>
<feature type="compositionally biased region" description="Low complexity" evidence="9">
    <location>
        <begin position="726"/>
        <end position="735"/>
    </location>
</feature>
<dbReference type="InterPro" id="IPR000330">
    <property type="entry name" value="SNF2_N"/>
</dbReference>
<evidence type="ECO:0000256" key="2">
    <source>
        <dbReference type="ARBA" id="ARBA00007025"/>
    </source>
</evidence>
<feature type="region of interest" description="Disordered" evidence="9">
    <location>
        <begin position="2046"/>
        <end position="2104"/>
    </location>
</feature>
<comment type="similarity">
    <text evidence="2">Belongs to the SNF2/RAD54 helicase family.</text>
</comment>
<feature type="compositionally biased region" description="Low complexity" evidence="9">
    <location>
        <begin position="2006"/>
        <end position="2019"/>
    </location>
</feature>
<gene>
    <name evidence="12" type="primary">XNP_0</name>
    <name evidence="12" type="ORF">c1_g1_i1</name>
</gene>
<feature type="compositionally biased region" description="Acidic residues" evidence="9">
    <location>
        <begin position="1522"/>
        <end position="1531"/>
    </location>
</feature>
<feature type="compositionally biased region" description="Polar residues" evidence="9">
    <location>
        <begin position="832"/>
        <end position="843"/>
    </location>
</feature>
<evidence type="ECO:0000313" key="12">
    <source>
        <dbReference type="EMBL" id="JAI29643.1"/>
    </source>
</evidence>
<dbReference type="Gene3D" id="3.40.50.300">
    <property type="entry name" value="P-loop containing nucleotide triphosphate hydrolases"/>
    <property type="match status" value="1"/>
</dbReference>
<dbReference type="InterPro" id="IPR014001">
    <property type="entry name" value="Helicase_ATP-bd"/>
</dbReference>
<dbReference type="InterPro" id="IPR044574">
    <property type="entry name" value="ARIP4-like"/>
</dbReference>
<evidence type="ECO:0000256" key="3">
    <source>
        <dbReference type="ARBA" id="ARBA00022741"/>
    </source>
</evidence>
<proteinExistence type="inferred from homology"/>
<dbReference type="InterPro" id="IPR001650">
    <property type="entry name" value="Helicase_C-like"/>
</dbReference>
<dbReference type="Pfam" id="PF00176">
    <property type="entry name" value="SNF2-rel_dom"/>
    <property type="match status" value="1"/>
</dbReference>
<feature type="region of interest" description="Disordered" evidence="9">
    <location>
        <begin position="1992"/>
        <end position="2019"/>
    </location>
</feature>
<dbReference type="OrthoDB" id="9900844at2759"/>
<feature type="compositionally biased region" description="Polar residues" evidence="9">
    <location>
        <begin position="851"/>
        <end position="862"/>
    </location>
</feature>
<evidence type="ECO:0000256" key="9">
    <source>
        <dbReference type="SAM" id="MobiDB-lite"/>
    </source>
</evidence>
<feature type="region of interest" description="Disordered" evidence="9">
    <location>
        <begin position="2252"/>
        <end position="2293"/>
    </location>
</feature>
<dbReference type="PANTHER" id="PTHR45797:SF3">
    <property type="entry name" value="TRANSCRIPTIONAL REGULATOR ATRX HOMOLOG"/>
    <property type="match status" value="1"/>
</dbReference>
<dbReference type="SMART" id="SM00490">
    <property type="entry name" value="HELICc"/>
    <property type="match status" value="1"/>
</dbReference>
<feature type="compositionally biased region" description="Polar residues" evidence="9">
    <location>
        <begin position="2252"/>
        <end position="2278"/>
    </location>
</feature>
<dbReference type="PROSITE" id="PS51192">
    <property type="entry name" value="HELICASE_ATP_BIND_1"/>
    <property type="match status" value="1"/>
</dbReference>
<feature type="region of interest" description="Disordered" evidence="9">
    <location>
        <begin position="1011"/>
        <end position="1036"/>
    </location>
</feature>
<dbReference type="GO" id="GO:0005524">
    <property type="term" value="F:ATP binding"/>
    <property type="evidence" value="ECO:0007669"/>
    <property type="project" value="UniProtKB-KW"/>
</dbReference>
<dbReference type="SUPFAM" id="SSF52540">
    <property type="entry name" value="P-loop containing nucleoside triphosphate hydrolases"/>
    <property type="match status" value="2"/>
</dbReference>
<keyword evidence="4" id="KW-0378">Hydrolase</keyword>
<accession>A0A0K8USZ8</accession>
<keyword evidence="5" id="KW-0347">Helicase</keyword>
<feature type="compositionally biased region" description="Low complexity" evidence="9">
    <location>
        <begin position="2279"/>
        <end position="2289"/>
    </location>
</feature>
<dbReference type="PANTHER" id="PTHR45797">
    <property type="entry name" value="RAD54-LIKE"/>
    <property type="match status" value="1"/>
</dbReference>
<dbReference type="CDD" id="cd18793">
    <property type="entry name" value="SF2_C_SNF"/>
    <property type="match status" value="1"/>
</dbReference>
<keyword evidence="6" id="KW-0067">ATP-binding</keyword>
<dbReference type="InterPro" id="IPR038718">
    <property type="entry name" value="SNF2-like_sf"/>
</dbReference>
<keyword evidence="8" id="KW-0539">Nucleus</keyword>
<dbReference type="GO" id="GO:0016887">
    <property type="term" value="F:ATP hydrolysis activity"/>
    <property type="evidence" value="ECO:0007669"/>
    <property type="project" value="InterPro"/>
</dbReference>
<dbReference type="InterPro" id="IPR049730">
    <property type="entry name" value="SNF2/RAD54-like_C"/>
</dbReference>
<feature type="domain" description="Helicase C-terminal" evidence="11">
    <location>
        <begin position="1590"/>
        <end position="1772"/>
    </location>
</feature>
<evidence type="ECO:0000256" key="5">
    <source>
        <dbReference type="ARBA" id="ARBA00022806"/>
    </source>
</evidence>
<dbReference type="EMBL" id="GDHF01022671">
    <property type="protein sequence ID" value="JAI29643.1"/>
    <property type="molecule type" value="Transcribed_RNA"/>
</dbReference>
<evidence type="ECO:0000256" key="7">
    <source>
        <dbReference type="ARBA" id="ARBA00023125"/>
    </source>
</evidence>
<feature type="region of interest" description="Disordered" evidence="9">
    <location>
        <begin position="2459"/>
        <end position="2479"/>
    </location>
</feature>
<dbReference type="InterPro" id="IPR027417">
    <property type="entry name" value="P-loop_NTPase"/>
</dbReference>
<feature type="compositionally biased region" description="Polar residues" evidence="9">
    <location>
        <begin position="2046"/>
        <end position="2086"/>
    </location>
</feature>
<evidence type="ECO:0000256" key="1">
    <source>
        <dbReference type="ARBA" id="ARBA00004123"/>
    </source>
</evidence>